<evidence type="ECO:0000313" key="2">
    <source>
        <dbReference type="Proteomes" id="UP000019140"/>
    </source>
</evidence>
<keyword evidence="2" id="KW-1185">Reference proteome</keyword>
<dbReference type="HOGENOM" id="CLU_2881367_0_0_7"/>
<name>W4M569_9BACT</name>
<proteinExistence type="predicted"/>
<dbReference type="Proteomes" id="UP000019140">
    <property type="component" value="Unassembled WGS sequence"/>
</dbReference>
<comment type="caution">
    <text evidence="1">The sequence shown here is derived from an EMBL/GenBank/DDBJ whole genome shotgun (WGS) entry which is preliminary data.</text>
</comment>
<reference evidence="1 2" key="1">
    <citation type="journal article" date="2014" name="Nature">
        <title>An environmental bacterial taxon with a large and distinct metabolic repertoire.</title>
        <authorList>
            <person name="Wilson M.C."/>
            <person name="Mori T."/>
            <person name="Ruckert C."/>
            <person name="Uria A.R."/>
            <person name="Helf M.J."/>
            <person name="Takada K."/>
            <person name="Gernert C."/>
            <person name="Steffens U.A."/>
            <person name="Heycke N."/>
            <person name="Schmitt S."/>
            <person name="Rinke C."/>
            <person name="Helfrich E.J."/>
            <person name="Brachmann A.O."/>
            <person name="Gurgui C."/>
            <person name="Wakimoto T."/>
            <person name="Kracht M."/>
            <person name="Crusemann M."/>
            <person name="Hentschel U."/>
            <person name="Abe I."/>
            <person name="Matsunaga S."/>
            <person name="Kalinowski J."/>
            <person name="Takeyama H."/>
            <person name="Piel J."/>
        </authorList>
    </citation>
    <scope>NUCLEOTIDE SEQUENCE [LARGE SCALE GENOMIC DNA]</scope>
    <source>
        <strain evidence="2">TSY2</strain>
    </source>
</reference>
<dbReference type="EMBL" id="AZHX01000975">
    <property type="protein sequence ID" value="ETX05340.1"/>
    <property type="molecule type" value="Genomic_DNA"/>
</dbReference>
<gene>
    <name evidence="1" type="ORF">ETSY2_23540</name>
</gene>
<sequence>MVAAQRFNTSTGNPISWILGVVTTGSNWKFLRLEDQTVSIDFDEYLISQIGKILGIFTESLKTIGRATVGDPII</sequence>
<dbReference type="AlphaFoldDB" id="W4M569"/>
<protein>
    <submittedName>
        <fullName evidence="1">Uncharacterized protein</fullName>
    </submittedName>
</protein>
<evidence type="ECO:0000313" key="1">
    <source>
        <dbReference type="EMBL" id="ETX05340.1"/>
    </source>
</evidence>
<accession>W4M569</accession>
<organism evidence="1 2">
    <name type="scientific">Candidatus Entotheonella gemina</name>
    <dbReference type="NCBI Taxonomy" id="1429439"/>
    <lineage>
        <taxon>Bacteria</taxon>
        <taxon>Pseudomonadati</taxon>
        <taxon>Nitrospinota/Tectimicrobiota group</taxon>
        <taxon>Candidatus Tectimicrobiota</taxon>
        <taxon>Candidatus Entotheonellia</taxon>
        <taxon>Candidatus Entotheonellales</taxon>
        <taxon>Candidatus Entotheonellaceae</taxon>
        <taxon>Candidatus Entotheonella</taxon>
    </lineage>
</organism>